<feature type="region of interest" description="Disordered" evidence="1">
    <location>
        <begin position="66"/>
        <end position="107"/>
    </location>
</feature>
<dbReference type="OrthoDB" id="196131at2759"/>
<protein>
    <recommendedName>
        <fullName evidence="4">CCHC-type domain-containing protein</fullName>
    </recommendedName>
</protein>
<name>A0A3P6U419_DIBLA</name>
<proteinExistence type="predicted"/>
<organism evidence="2 3">
    <name type="scientific">Dibothriocephalus latus</name>
    <name type="common">Fish tapeworm</name>
    <name type="synonym">Diphyllobothrium latum</name>
    <dbReference type="NCBI Taxonomy" id="60516"/>
    <lineage>
        <taxon>Eukaryota</taxon>
        <taxon>Metazoa</taxon>
        <taxon>Spiralia</taxon>
        <taxon>Lophotrochozoa</taxon>
        <taxon>Platyhelminthes</taxon>
        <taxon>Cestoda</taxon>
        <taxon>Eucestoda</taxon>
        <taxon>Diphyllobothriidea</taxon>
        <taxon>Diphyllobothriidae</taxon>
        <taxon>Dibothriocephalus</taxon>
    </lineage>
</organism>
<dbReference type="Gene3D" id="3.40.50.300">
    <property type="entry name" value="P-loop containing nucleotide triphosphate hydrolases"/>
    <property type="match status" value="1"/>
</dbReference>
<evidence type="ECO:0000313" key="3">
    <source>
        <dbReference type="Proteomes" id="UP000281553"/>
    </source>
</evidence>
<keyword evidence="3" id="KW-1185">Reference proteome</keyword>
<evidence type="ECO:0000256" key="1">
    <source>
        <dbReference type="SAM" id="MobiDB-lite"/>
    </source>
</evidence>
<dbReference type="InterPro" id="IPR027417">
    <property type="entry name" value="P-loop_NTPase"/>
</dbReference>
<evidence type="ECO:0008006" key="4">
    <source>
        <dbReference type="Google" id="ProtNLM"/>
    </source>
</evidence>
<reference evidence="2 3" key="1">
    <citation type="submission" date="2018-11" db="EMBL/GenBank/DDBJ databases">
        <authorList>
            <consortium name="Pathogen Informatics"/>
        </authorList>
    </citation>
    <scope>NUCLEOTIDE SEQUENCE [LARGE SCALE GENOMIC DNA]</scope>
</reference>
<dbReference type="EMBL" id="UYRU01042184">
    <property type="protein sequence ID" value="VDK73408.1"/>
    <property type="molecule type" value="Genomic_DNA"/>
</dbReference>
<accession>A0A3P6U419</accession>
<gene>
    <name evidence="2" type="ORF">DILT_LOCUS2493</name>
</gene>
<dbReference type="Proteomes" id="UP000281553">
    <property type="component" value="Unassembled WGS sequence"/>
</dbReference>
<dbReference type="AlphaFoldDB" id="A0A3P6U419"/>
<dbReference type="SUPFAM" id="SSF52540">
    <property type="entry name" value="P-loop containing nucleoside triphosphate hydrolases"/>
    <property type="match status" value="1"/>
</dbReference>
<sequence>MNAQEIDEALLRATETGYSAFMEFGAKGLTYAASTVLTTAMKGQDLIVNHINQRSYSMDDLWRDRRPTEPLAAGDSAPEQKKPHRRSATVGDPASRTLRAKQPSIRRSVADTHVHRIGRTGRGQQKGLATTFINKSVDESTLLDLKHLLIEAHQAVPEFLVELSSATEHELEIGGEVGCAYCGGLGHRITHCPKLEAMQNKAAGSIGRQDFLSTADY</sequence>
<evidence type="ECO:0000313" key="2">
    <source>
        <dbReference type="EMBL" id="VDK73408.1"/>
    </source>
</evidence>